<comment type="caution">
    <text evidence="3">The sequence shown here is derived from an EMBL/GenBank/DDBJ whole genome shotgun (WGS) entry which is preliminary data.</text>
</comment>
<evidence type="ECO:0000313" key="3">
    <source>
        <dbReference type="EMBL" id="ESZ95418.1"/>
    </source>
</evidence>
<feature type="signal peptide" evidence="2">
    <location>
        <begin position="1"/>
        <end position="22"/>
    </location>
</feature>
<dbReference type="OrthoDB" id="2507450at2759"/>
<evidence type="ECO:0000256" key="2">
    <source>
        <dbReference type="SAM" id="SignalP"/>
    </source>
</evidence>
<dbReference type="STRING" id="1432307.W9CHJ3"/>
<gene>
    <name evidence="3" type="ORF">SBOR_4159</name>
</gene>
<dbReference type="EMBL" id="AYSA01000186">
    <property type="protein sequence ID" value="ESZ95418.1"/>
    <property type="molecule type" value="Genomic_DNA"/>
</dbReference>
<dbReference type="AlphaFoldDB" id="W9CHJ3"/>
<reference evidence="3 4" key="1">
    <citation type="journal article" date="2014" name="Genome Announc.">
        <title>Draft genome sequence of Sclerotinia borealis, a psychrophilic plant pathogenic fungus.</title>
        <authorList>
            <person name="Mardanov A.V."/>
            <person name="Beletsky A.V."/>
            <person name="Kadnikov V.V."/>
            <person name="Ignatov A.N."/>
            <person name="Ravin N.V."/>
        </authorList>
    </citation>
    <scope>NUCLEOTIDE SEQUENCE [LARGE SCALE GENOMIC DNA]</scope>
    <source>
        <strain evidence="4">F-4157</strain>
    </source>
</reference>
<dbReference type="Proteomes" id="UP000019487">
    <property type="component" value="Unassembled WGS sequence"/>
</dbReference>
<evidence type="ECO:0000256" key="1">
    <source>
        <dbReference type="SAM" id="MobiDB-lite"/>
    </source>
</evidence>
<keyword evidence="2" id="KW-0732">Signal</keyword>
<protein>
    <submittedName>
        <fullName evidence="3">Uncharacterized protein</fullName>
    </submittedName>
</protein>
<organism evidence="3 4">
    <name type="scientific">Sclerotinia borealis (strain F-4128)</name>
    <dbReference type="NCBI Taxonomy" id="1432307"/>
    <lineage>
        <taxon>Eukaryota</taxon>
        <taxon>Fungi</taxon>
        <taxon>Dikarya</taxon>
        <taxon>Ascomycota</taxon>
        <taxon>Pezizomycotina</taxon>
        <taxon>Leotiomycetes</taxon>
        <taxon>Helotiales</taxon>
        <taxon>Sclerotiniaceae</taxon>
        <taxon>Sclerotinia</taxon>
    </lineage>
</organism>
<evidence type="ECO:0000313" key="4">
    <source>
        <dbReference type="Proteomes" id="UP000019487"/>
    </source>
</evidence>
<feature type="chain" id="PRO_5004921930" evidence="2">
    <location>
        <begin position="23"/>
        <end position="183"/>
    </location>
</feature>
<keyword evidence="4" id="KW-1185">Reference proteome</keyword>
<feature type="compositionally biased region" description="Low complexity" evidence="1">
    <location>
        <begin position="97"/>
        <end position="118"/>
    </location>
</feature>
<feature type="region of interest" description="Disordered" evidence="1">
    <location>
        <begin position="95"/>
        <end position="129"/>
    </location>
</feature>
<dbReference type="HOGENOM" id="CLU_089351_0_0_1"/>
<sequence>MKFTVTPTFFLAALAFSDGAFGYASRHVHRHALVPRASNIARSPEVINLNQIPAPAPTHPALLPRQNNTNHDTNAPKIDKQLTLTAVPANTTTVFVPSTSTGPAPTGTAASIGGIAPPNIETTSDPDRPFSVKGNTFTDREDAVDRACAIQHNACADAVNNGGLSDADVGDCDGQQQTCVAAG</sequence>
<name>W9CHJ3_SCLBF</name>
<accession>W9CHJ3</accession>
<proteinExistence type="predicted"/>